<keyword evidence="4" id="KW-1185">Reference proteome</keyword>
<feature type="signal peptide" evidence="2">
    <location>
        <begin position="1"/>
        <end position="16"/>
    </location>
</feature>
<evidence type="ECO:0008006" key="5">
    <source>
        <dbReference type="Google" id="ProtNLM"/>
    </source>
</evidence>
<dbReference type="Proteomes" id="UP000050430">
    <property type="component" value="Unassembled WGS sequence"/>
</dbReference>
<organism evidence="3 4">
    <name type="scientific">Leptolinea tardivitalis</name>
    <dbReference type="NCBI Taxonomy" id="229920"/>
    <lineage>
        <taxon>Bacteria</taxon>
        <taxon>Bacillati</taxon>
        <taxon>Chloroflexota</taxon>
        <taxon>Anaerolineae</taxon>
        <taxon>Anaerolineales</taxon>
        <taxon>Anaerolineaceae</taxon>
        <taxon>Leptolinea</taxon>
    </lineage>
</organism>
<feature type="compositionally biased region" description="Polar residues" evidence="1">
    <location>
        <begin position="91"/>
        <end position="103"/>
    </location>
</feature>
<dbReference type="PROSITE" id="PS51257">
    <property type="entry name" value="PROKAR_LIPOPROTEIN"/>
    <property type="match status" value="1"/>
</dbReference>
<evidence type="ECO:0000256" key="2">
    <source>
        <dbReference type="SAM" id="SignalP"/>
    </source>
</evidence>
<feature type="chain" id="PRO_5006133066" description="3-keto-disaccharide hydrolase domain-containing protein" evidence="2">
    <location>
        <begin position="17"/>
        <end position="369"/>
    </location>
</feature>
<evidence type="ECO:0000313" key="4">
    <source>
        <dbReference type="Proteomes" id="UP000050430"/>
    </source>
</evidence>
<dbReference type="Gene3D" id="2.60.120.560">
    <property type="entry name" value="Exo-inulinase, domain 1"/>
    <property type="match status" value="1"/>
</dbReference>
<gene>
    <name evidence="3" type="ORF">ADM99_16035</name>
</gene>
<sequence>MRKVLIFITLVSVMMAGCSVIPAVKPTMTTSEMATRVALLLTAMPTNTGEPATETPTEDLNLATPTTPPLEEEEIGALVTPTSENPDEGSVTPTTQGKTGDLSTPTTDVTALATLLSAAATQLPTVITSATSTPPIAMPSATPTATVPPTLTPGGTPLPSIQLTATFTADDPRNRLPVPTWTDTMDNGKNWPLGPDAYTTVDFQNGYMVLTGLQKDNGWRLASNEADNVYIEATGMFGNTCHGMDKWGLMFRSPDRSTADRGYWFNITCDGKFAFQKWNAKPGDNETAVTNIIAWTSNSNIKPGANAINRIGVLAKGNHFTFYINGSQIAESTDGSYDSGGYGLLIGARETSHLVLYVDELSAWLNPPL</sequence>
<proteinExistence type="predicted"/>
<dbReference type="RefSeq" id="WP_062422522.1">
    <property type="nucleotide sequence ID" value="NZ_BBYA01000010.1"/>
</dbReference>
<dbReference type="AlphaFoldDB" id="A0A0P6XHN5"/>
<dbReference type="STRING" id="229920.ADM99_16035"/>
<accession>A0A0P6XHN5</accession>
<dbReference type="OrthoDB" id="164037at2"/>
<comment type="caution">
    <text evidence="3">The sequence shown here is derived from an EMBL/GenBank/DDBJ whole genome shotgun (WGS) entry which is preliminary data.</text>
</comment>
<name>A0A0P6XHN5_9CHLR</name>
<reference evidence="3 4" key="1">
    <citation type="submission" date="2015-07" db="EMBL/GenBank/DDBJ databases">
        <title>Genome sequence of Leptolinea tardivitalis DSM 16556.</title>
        <authorList>
            <person name="Hemp J."/>
            <person name="Ward L.M."/>
            <person name="Pace L.A."/>
            <person name="Fischer W.W."/>
        </authorList>
    </citation>
    <scope>NUCLEOTIDE SEQUENCE [LARGE SCALE GENOMIC DNA]</scope>
    <source>
        <strain evidence="3 4">YMTK-2</strain>
    </source>
</reference>
<dbReference type="EMBL" id="LGCK01000014">
    <property type="protein sequence ID" value="KPL70612.1"/>
    <property type="molecule type" value="Genomic_DNA"/>
</dbReference>
<feature type="region of interest" description="Disordered" evidence="1">
    <location>
        <begin position="46"/>
        <end position="104"/>
    </location>
</feature>
<keyword evidence="2" id="KW-0732">Signal</keyword>
<evidence type="ECO:0000256" key="1">
    <source>
        <dbReference type="SAM" id="MobiDB-lite"/>
    </source>
</evidence>
<evidence type="ECO:0000313" key="3">
    <source>
        <dbReference type="EMBL" id="KPL70612.1"/>
    </source>
</evidence>
<protein>
    <recommendedName>
        <fullName evidence="5">3-keto-disaccharide hydrolase domain-containing protein</fullName>
    </recommendedName>
</protein>